<evidence type="ECO:0000256" key="1">
    <source>
        <dbReference type="ARBA" id="ARBA00004651"/>
    </source>
</evidence>
<dbReference type="Pfam" id="PF01032">
    <property type="entry name" value="FecCD"/>
    <property type="match status" value="1"/>
</dbReference>
<evidence type="ECO:0000256" key="8">
    <source>
        <dbReference type="SAM" id="Phobius"/>
    </source>
</evidence>
<feature type="transmembrane region" description="Helical" evidence="8">
    <location>
        <begin position="130"/>
        <end position="155"/>
    </location>
</feature>
<dbReference type="GO" id="GO:0022857">
    <property type="term" value="F:transmembrane transporter activity"/>
    <property type="evidence" value="ECO:0007669"/>
    <property type="project" value="InterPro"/>
</dbReference>
<evidence type="ECO:0000256" key="2">
    <source>
        <dbReference type="ARBA" id="ARBA00007935"/>
    </source>
</evidence>
<dbReference type="Proteomes" id="UP000216797">
    <property type="component" value="Unassembled WGS sequence"/>
</dbReference>
<keyword evidence="3" id="KW-0813">Transport</keyword>
<keyword evidence="5 8" id="KW-0812">Transmembrane</keyword>
<accession>A0A267HUR4</accession>
<dbReference type="SUPFAM" id="SSF81345">
    <property type="entry name" value="ABC transporter involved in vitamin B12 uptake, BtuC"/>
    <property type="match status" value="1"/>
</dbReference>
<dbReference type="PANTHER" id="PTHR30472">
    <property type="entry name" value="FERRIC ENTEROBACTIN TRANSPORT SYSTEM PERMEASE PROTEIN"/>
    <property type="match status" value="1"/>
</dbReference>
<name>A0A267HUR4_9ENTE</name>
<evidence type="ECO:0000256" key="7">
    <source>
        <dbReference type="ARBA" id="ARBA00023136"/>
    </source>
</evidence>
<feature type="transmembrane region" description="Helical" evidence="8">
    <location>
        <begin position="175"/>
        <end position="195"/>
    </location>
</feature>
<evidence type="ECO:0000256" key="3">
    <source>
        <dbReference type="ARBA" id="ARBA00022448"/>
    </source>
</evidence>
<dbReference type="GO" id="GO:0033214">
    <property type="term" value="P:siderophore-iron import into cell"/>
    <property type="evidence" value="ECO:0007669"/>
    <property type="project" value="TreeGrafter"/>
</dbReference>
<comment type="caution">
    <text evidence="9">The sequence shown here is derived from an EMBL/GenBank/DDBJ whole genome shotgun (WGS) entry which is preliminary data.</text>
</comment>
<organism evidence="9 10">
    <name type="scientific">Enterococcus canintestini</name>
    <dbReference type="NCBI Taxonomy" id="317010"/>
    <lineage>
        <taxon>Bacteria</taxon>
        <taxon>Bacillati</taxon>
        <taxon>Bacillota</taxon>
        <taxon>Bacilli</taxon>
        <taxon>Lactobacillales</taxon>
        <taxon>Enterococcaceae</taxon>
        <taxon>Enterococcus</taxon>
    </lineage>
</organism>
<dbReference type="RefSeq" id="WP_095006262.1">
    <property type="nucleotide sequence ID" value="NZ_LHUG01000004.1"/>
</dbReference>
<evidence type="ECO:0000256" key="4">
    <source>
        <dbReference type="ARBA" id="ARBA00022475"/>
    </source>
</evidence>
<dbReference type="EMBL" id="LHUG01000004">
    <property type="protein sequence ID" value="PAB01320.1"/>
    <property type="molecule type" value="Genomic_DNA"/>
</dbReference>
<dbReference type="GO" id="GO:0005886">
    <property type="term" value="C:plasma membrane"/>
    <property type="evidence" value="ECO:0007669"/>
    <property type="project" value="UniProtKB-SubCell"/>
</dbReference>
<gene>
    <name evidence="9" type="ORF">AKL21_04760</name>
</gene>
<evidence type="ECO:0000313" key="9">
    <source>
        <dbReference type="EMBL" id="PAB01320.1"/>
    </source>
</evidence>
<proteinExistence type="inferred from homology"/>
<feature type="transmembrane region" description="Helical" evidence="8">
    <location>
        <begin position="101"/>
        <end position="123"/>
    </location>
</feature>
<protein>
    <submittedName>
        <fullName evidence="9">Iron ABC transporter permease</fullName>
    </submittedName>
</protein>
<keyword evidence="10" id="KW-1185">Reference proteome</keyword>
<dbReference type="InterPro" id="IPR037294">
    <property type="entry name" value="ABC_BtuC-like"/>
</dbReference>
<comment type="similarity">
    <text evidence="2">Belongs to the binding-protein-dependent transport system permease family. FecCD subfamily.</text>
</comment>
<feature type="transmembrane region" description="Helical" evidence="8">
    <location>
        <begin position="74"/>
        <end position="95"/>
    </location>
</feature>
<keyword evidence="6 8" id="KW-1133">Transmembrane helix</keyword>
<reference evidence="9 10" key="1">
    <citation type="submission" date="2015-08" db="EMBL/GenBank/DDBJ databases">
        <title>Enterococcus genome sequence.</title>
        <authorList>
            <person name="Acedo J.Z."/>
            <person name="Vederas J.C."/>
        </authorList>
    </citation>
    <scope>NUCLEOTIDE SEQUENCE [LARGE SCALE GENOMIC DNA]</scope>
    <source>
        <strain evidence="9 10">49</strain>
    </source>
</reference>
<evidence type="ECO:0000256" key="5">
    <source>
        <dbReference type="ARBA" id="ARBA00022692"/>
    </source>
</evidence>
<dbReference type="AlphaFoldDB" id="A0A267HUR4"/>
<keyword evidence="4" id="KW-1003">Cell membrane</keyword>
<evidence type="ECO:0000256" key="6">
    <source>
        <dbReference type="ARBA" id="ARBA00022989"/>
    </source>
</evidence>
<feature type="transmembrane region" description="Helical" evidence="8">
    <location>
        <begin position="42"/>
        <end position="62"/>
    </location>
</feature>
<comment type="subcellular location">
    <subcellularLocation>
        <location evidence="1">Cell membrane</location>
        <topology evidence="1">Multi-pass membrane protein</topology>
    </subcellularLocation>
</comment>
<dbReference type="InterPro" id="IPR000522">
    <property type="entry name" value="ABC_transptr_permease_BtuC"/>
</dbReference>
<keyword evidence="7 8" id="KW-0472">Membrane</keyword>
<dbReference type="PANTHER" id="PTHR30472:SF19">
    <property type="entry name" value="PETROBACTIN IMPORT SYSTEM PERMEASE PROTEIN YCLO"/>
    <property type="match status" value="1"/>
</dbReference>
<dbReference type="Gene3D" id="1.10.3470.10">
    <property type="entry name" value="ABC transporter involved in vitamin B12 uptake, BtuC"/>
    <property type="match status" value="1"/>
</dbReference>
<feature type="transmembrane region" description="Helical" evidence="8">
    <location>
        <begin position="265"/>
        <end position="284"/>
    </location>
</feature>
<evidence type="ECO:0000313" key="10">
    <source>
        <dbReference type="Proteomes" id="UP000216797"/>
    </source>
</evidence>
<feature type="transmembrane region" description="Helical" evidence="8">
    <location>
        <begin position="226"/>
        <end position="253"/>
    </location>
</feature>
<feature type="transmembrane region" description="Helical" evidence="8">
    <location>
        <begin position="290"/>
        <end position="312"/>
    </location>
</feature>
<sequence length="317" mass="34463">MKKDSRKILALALCAGLFLVLYLSYGAYGNWSFAFSLRGKKIVAFILVAILTTVSTISFQTLTQNKFLTPGILGIDQLYVTVQTLLFFLVGGVSVLAEKSIALFLLNIALMAGLSVLFITFFLGKSGKDLFTLLMVGMIASSLFGSISTFLQVLMDPNEYDLLQGRLFASFSNVLGNHLLLSAGLLLLIVSFFWYFSPELDALRLGVDLAVNLGISVAQLQKIMLFLIAAAIGVATALVGPTIFLGFIIATISYEVFPKANHRQLFVGASLIAIIFLIGGQFLLEQVFGLNTTISILIQFIGGLFFIAKLVIERKKA</sequence>